<comment type="function">
    <text evidence="9 10">The RecF protein is involved in DNA metabolism; it is required for DNA replication and normal SOS inducibility. RecF binds preferentially to single-stranded, linear DNA. It also seems to bind ATP.</text>
</comment>
<keyword evidence="5 9" id="KW-0235">DNA replication</keyword>
<dbReference type="GO" id="GO:0006302">
    <property type="term" value="P:double-strand break repair"/>
    <property type="evidence" value="ECO:0007669"/>
    <property type="project" value="TreeGrafter"/>
</dbReference>
<dbReference type="GO" id="GO:0000731">
    <property type="term" value="P:DNA synthesis involved in DNA repair"/>
    <property type="evidence" value="ECO:0007669"/>
    <property type="project" value="TreeGrafter"/>
</dbReference>
<evidence type="ECO:0000256" key="10">
    <source>
        <dbReference type="RuleBase" id="RU000578"/>
    </source>
</evidence>
<dbReference type="KEGG" id="ots:OTBS_0596"/>
<evidence type="ECO:0000256" key="2">
    <source>
        <dbReference type="ARBA" id="ARBA00008016"/>
    </source>
</evidence>
<reference evidence="12 13" key="1">
    <citation type="journal article" date="2007" name="Proc. Natl. Acad. Sci. U.S.A.">
        <title>The Orientia tsutsugamushi genome reveals massive proliferation of conjugative type IV secretion system and host-cell interaction genes.</title>
        <authorList>
            <person name="Cho N.-H."/>
            <person name="Kim H.-R."/>
            <person name="Lee J.-H."/>
            <person name="Kim S.-Y."/>
            <person name="Kim J."/>
            <person name="Cha S."/>
            <person name="Kim S.-Y."/>
            <person name="Darby A.C."/>
            <person name="Fuxelius H.-H."/>
            <person name="Yin J."/>
            <person name="Kim J.H."/>
            <person name="Kim J."/>
            <person name="Lee S.J."/>
            <person name="Koh Y.-S."/>
            <person name="Jang W.-J."/>
            <person name="Park K.-H."/>
            <person name="Andersson S.G.E."/>
            <person name="Choi M.-S."/>
            <person name="Kim I.-S."/>
        </authorList>
    </citation>
    <scope>NUCLEOTIDE SEQUENCE [LARGE SCALE GENOMIC DNA]</scope>
    <source>
        <strain evidence="12 13">Boryong</strain>
    </source>
</reference>
<dbReference type="Gene3D" id="1.20.1050.90">
    <property type="entry name" value="RecF/RecN/SMC, N-terminal domain"/>
    <property type="match status" value="1"/>
</dbReference>
<evidence type="ECO:0000256" key="1">
    <source>
        <dbReference type="ARBA" id="ARBA00004496"/>
    </source>
</evidence>
<dbReference type="InterPro" id="IPR018078">
    <property type="entry name" value="DNA-binding_RecF_CS"/>
</dbReference>
<dbReference type="Proteomes" id="UP000001565">
    <property type="component" value="Chromosome"/>
</dbReference>
<evidence type="ECO:0000256" key="3">
    <source>
        <dbReference type="ARBA" id="ARBA00020170"/>
    </source>
</evidence>
<evidence type="ECO:0000313" key="12">
    <source>
        <dbReference type="EMBL" id="CAM79662.1"/>
    </source>
</evidence>
<evidence type="ECO:0000256" key="7">
    <source>
        <dbReference type="ARBA" id="ARBA00022840"/>
    </source>
</evidence>
<comment type="similarity">
    <text evidence="2 9 10">Belongs to the RecF family.</text>
</comment>
<dbReference type="Pfam" id="PF02463">
    <property type="entry name" value="SMC_N"/>
    <property type="match status" value="1"/>
</dbReference>
<keyword evidence="6 9" id="KW-0547">Nucleotide-binding</keyword>
<dbReference type="GO" id="GO:0006260">
    <property type="term" value="P:DNA replication"/>
    <property type="evidence" value="ECO:0007669"/>
    <property type="project" value="UniProtKB-UniRule"/>
</dbReference>
<evidence type="ECO:0000313" key="13">
    <source>
        <dbReference type="Proteomes" id="UP000001565"/>
    </source>
</evidence>
<evidence type="ECO:0000259" key="11">
    <source>
        <dbReference type="Pfam" id="PF02463"/>
    </source>
</evidence>
<dbReference type="PANTHER" id="PTHR32182:SF0">
    <property type="entry name" value="DNA REPLICATION AND REPAIR PROTEIN RECF"/>
    <property type="match status" value="1"/>
</dbReference>
<dbReference type="eggNOG" id="COG1195">
    <property type="taxonomic scope" value="Bacteria"/>
</dbReference>
<keyword evidence="8 9" id="KW-0238">DNA-binding</keyword>
<organism evidence="12 13">
    <name type="scientific">Orientia tsutsugamushi (strain Boryong)</name>
    <name type="common">Rickettsia tsutsugamushi</name>
    <dbReference type="NCBI Taxonomy" id="357244"/>
    <lineage>
        <taxon>Bacteria</taxon>
        <taxon>Pseudomonadati</taxon>
        <taxon>Pseudomonadota</taxon>
        <taxon>Alphaproteobacteria</taxon>
        <taxon>Rickettsiales</taxon>
        <taxon>Rickettsiaceae</taxon>
        <taxon>Rickettsieae</taxon>
        <taxon>Orientia</taxon>
    </lineage>
</organism>
<dbReference type="GO" id="GO:0003697">
    <property type="term" value="F:single-stranded DNA binding"/>
    <property type="evidence" value="ECO:0007669"/>
    <property type="project" value="UniProtKB-UniRule"/>
</dbReference>
<accession>A5CD18</accession>
<dbReference type="HAMAP" id="MF_00365">
    <property type="entry name" value="RecF"/>
    <property type="match status" value="1"/>
</dbReference>
<evidence type="ECO:0000256" key="5">
    <source>
        <dbReference type="ARBA" id="ARBA00022705"/>
    </source>
</evidence>
<dbReference type="GO" id="GO:0009432">
    <property type="term" value="P:SOS response"/>
    <property type="evidence" value="ECO:0007669"/>
    <property type="project" value="UniProtKB-UniRule"/>
</dbReference>
<dbReference type="EMBL" id="AM494475">
    <property type="protein sequence ID" value="CAM79662.1"/>
    <property type="molecule type" value="Genomic_DNA"/>
</dbReference>
<evidence type="ECO:0000256" key="4">
    <source>
        <dbReference type="ARBA" id="ARBA00022490"/>
    </source>
</evidence>
<keyword evidence="7 9" id="KW-0067">ATP-binding</keyword>
<keyword evidence="4 9" id="KW-0963">Cytoplasm</keyword>
<name>A5CD18_ORITB</name>
<evidence type="ECO:0000256" key="9">
    <source>
        <dbReference type="HAMAP-Rule" id="MF_00365"/>
    </source>
</evidence>
<dbReference type="GO" id="GO:0005524">
    <property type="term" value="F:ATP binding"/>
    <property type="evidence" value="ECO:0007669"/>
    <property type="project" value="UniProtKB-UniRule"/>
</dbReference>
<evidence type="ECO:0000256" key="8">
    <source>
        <dbReference type="ARBA" id="ARBA00023125"/>
    </source>
</evidence>
<comment type="subcellular location">
    <subcellularLocation>
        <location evidence="1 9 10">Cytoplasm</location>
    </subcellularLocation>
</comment>
<keyword evidence="9 10" id="KW-0234">DNA repair</keyword>
<dbReference type="InterPro" id="IPR001238">
    <property type="entry name" value="DNA-binding_RecF"/>
</dbReference>
<dbReference type="NCBIfam" id="TIGR00611">
    <property type="entry name" value="recf"/>
    <property type="match status" value="1"/>
</dbReference>
<feature type="binding site" evidence="9">
    <location>
        <begin position="42"/>
        <end position="49"/>
    </location>
    <ligand>
        <name>ATP</name>
        <dbReference type="ChEBI" id="CHEBI:30616"/>
    </ligand>
</feature>
<gene>
    <name evidence="9 12" type="primary">recF</name>
    <name evidence="12" type="ordered locus">OTBS_0596</name>
</gene>
<dbReference type="InterPro" id="IPR003395">
    <property type="entry name" value="RecF/RecN/SMC_N"/>
</dbReference>
<evidence type="ECO:0000256" key="6">
    <source>
        <dbReference type="ARBA" id="ARBA00022741"/>
    </source>
</evidence>
<keyword evidence="9 10" id="KW-0227">DNA damage</keyword>
<dbReference type="PROSITE" id="PS00618">
    <property type="entry name" value="RECF_2"/>
    <property type="match status" value="1"/>
</dbReference>
<dbReference type="AlphaFoldDB" id="A5CD18"/>
<dbReference type="InterPro" id="IPR027417">
    <property type="entry name" value="P-loop_NTPase"/>
</dbReference>
<keyword evidence="9 10" id="KW-0742">SOS response</keyword>
<dbReference type="GO" id="GO:0005737">
    <property type="term" value="C:cytoplasm"/>
    <property type="evidence" value="ECO:0007669"/>
    <property type="project" value="UniProtKB-SubCell"/>
</dbReference>
<protein>
    <recommendedName>
        <fullName evidence="3 9">DNA replication and repair protein RecF</fullName>
    </recommendedName>
</protein>
<sequence>MYIIMILGTNSICRITKLVLHNYRNLTELTVSPKCDKILIIGKNGSGKTNLLESISLFAPGRGLRGAKYSDILRKEANSSSSSSNCHNTYSQWIAEITLQTAINIVKISTNYYQNTTKRNIKLNDNTITSHKLLELVNMICITPQMESVFLNGATQRRKLLDRIVYLFDYKHAERVNKYEYYLRERMILLRSNSSQTRWINVIENCLASISVEIASCRYNAIKQLQLYLDEIDAPFPKVKLDIQCQIAELCLQQSPKLLELINSRFCNSRTIDGNSGKSNFGVHRSDFKVIHSVKNQLAQFCSTGEQKALLISLLIAQMLQSRKNYNRFPILLLDELFIHLDIEKRQYLAKFLTQFPVQCWISSTEPDDANLFSNNCDIVNLH</sequence>
<dbReference type="Gene3D" id="3.40.50.300">
    <property type="entry name" value="P-loop containing nucleotide triphosphate hydrolases"/>
    <property type="match status" value="1"/>
</dbReference>
<dbReference type="InterPro" id="IPR042174">
    <property type="entry name" value="RecF_2"/>
</dbReference>
<proteinExistence type="inferred from homology"/>
<dbReference type="PANTHER" id="PTHR32182">
    <property type="entry name" value="DNA REPLICATION AND REPAIR PROTEIN RECF"/>
    <property type="match status" value="1"/>
</dbReference>
<feature type="domain" description="RecF/RecN/SMC N-terminal" evidence="11">
    <location>
        <begin position="15"/>
        <end position="366"/>
    </location>
</feature>
<dbReference type="SUPFAM" id="SSF52540">
    <property type="entry name" value="P-loop containing nucleoside triphosphate hydrolases"/>
    <property type="match status" value="1"/>
</dbReference>
<dbReference type="HOGENOM" id="CLU_040267_2_0_5"/>